<sequence>MRKITRAAAGTALGLVLTSSGFVAATAAHADTDLPAIPGASAERPIPDSFTGFSEIQGAPSTSEREGLSVFGADRSNPSIAVTSSVTKGRLEVVDQRGRLLCSGSSAPANAHLYSCDLAAIPSGPQVITAAVVKPNGHYSEPDQALLDAYAAAPVVTATERKGDDLVLRGNANRGIRVEASLDRKEIIASGDAGTDGRFEVRVPGGASAKQVALRAVNDDVPASTPDHDHFAVSGWTDVTPATGGEQPGEGQSPVEAVTNLHDGDTVDTAEPVFEGTARPNGRVRIDTGSLSGLAIGIATADEHGNWSTKASFLRPGDNALSVSYERPDGTWRTAQSLLVHYVPKVDRFTVQTPANGSTVTEARPKITGAGAHAYSPVDLQTADSYRPMGHARTDASGEFVLDVSEDLKPGVNELTASYQDLNGKWKTESYTLTYDDGKGGEQPGDGQSPVAAVTNLHDGDTVDTAEPILEGTARAKSHVRVSIDGLTGPIIVDTTADDHGKWSAKASYFRPGDNSVVVAAERADGTWQRTQDLLVHYVPKVDRFTVQTPANGSTVTEARPKITGAGAHAYSPVDLQTADSYRPMGHARTDASGEFVLDVSEDLKPGVNELTASYQDLNGKWKTESYTLTYDDGKGGEQPGDGNEGGQPGDGGTEEPGDGASDTAFSADALRVSDRQVDVGVHGPKGTEVTVSANGESKKVTLGDTDYGNTLITAPKKLTTTVTVTATIAGEQVERTLTIGNGDHAADALEAEVTSTSALLGSAKITVWGLPSGIGGLQAREGDRTLATGVIKDDGEGSISVSGLTKGDHVITLVSGGKQTQVSVHI</sequence>
<keyword evidence="2" id="KW-0732">Signal</keyword>
<feature type="signal peptide" evidence="2">
    <location>
        <begin position="1"/>
        <end position="30"/>
    </location>
</feature>
<dbReference type="Proteomes" id="UP001237823">
    <property type="component" value="Unassembled WGS sequence"/>
</dbReference>
<reference evidence="3 4" key="1">
    <citation type="submission" date="2023-06" db="EMBL/GenBank/DDBJ databases">
        <authorList>
            <person name="Feng G."/>
            <person name="Li J."/>
            <person name="Zhu H."/>
        </authorList>
    </citation>
    <scope>NUCLEOTIDE SEQUENCE [LARGE SCALE GENOMIC DNA]</scope>
    <source>
        <strain evidence="3 4">RHCKG23</strain>
    </source>
</reference>
<keyword evidence="4" id="KW-1185">Reference proteome</keyword>
<proteinExistence type="predicted"/>
<feature type="compositionally biased region" description="Gly residues" evidence="1">
    <location>
        <begin position="637"/>
        <end position="652"/>
    </location>
</feature>
<dbReference type="EMBL" id="JAUCML010000007">
    <property type="protein sequence ID" value="MDM7885746.1"/>
    <property type="molecule type" value="Genomic_DNA"/>
</dbReference>
<evidence type="ECO:0008006" key="5">
    <source>
        <dbReference type="Google" id="ProtNLM"/>
    </source>
</evidence>
<evidence type="ECO:0000256" key="2">
    <source>
        <dbReference type="SAM" id="SignalP"/>
    </source>
</evidence>
<dbReference type="Gene3D" id="2.60.40.10">
    <property type="entry name" value="Immunoglobulins"/>
    <property type="match status" value="1"/>
</dbReference>
<organism evidence="3 4">
    <name type="scientific">Curtobacterium citri</name>
    <dbReference type="NCBI Taxonomy" id="3055139"/>
    <lineage>
        <taxon>Bacteria</taxon>
        <taxon>Bacillati</taxon>
        <taxon>Actinomycetota</taxon>
        <taxon>Actinomycetes</taxon>
        <taxon>Micrococcales</taxon>
        <taxon>Microbacteriaceae</taxon>
        <taxon>Curtobacterium</taxon>
    </lineage>
</organism>
<gene>
    <name evidence="3" type="ORF">QUG92_11580</name>
</gene>
<name>A0ABT7T838_9MICO</name>
<evidence type="ECO:0000256" key="1">
    <source>
        <dbReference type="SAM" id="MobiDB-lite"/>
    </source>
</evidence>
<feature type="chain" id="PRO_5045211155" description="Ig-like domain-containing protein" evidence="2">
    <location>
        <begin position="31"/>
        <end position="827"/>
    </location>
</feature>
<evidence type="ECO:0000313" key="4">
    <source>
        <dbReference type="Proteomes" id="UP001237823"/>
    </source>
</evidence>
<dbReference type="RefSeq" id="WP_289459173.1">
    <property type="nucleotide sequence ID" value="NZ_JAUCML010000007.1"/>
</dbReference>
<comment type="caution">
    <text evidence="3">The sequence shown here is derived from an EMBL/GenBank/DDBJ whole genome shotgun (WGS) entry which is preliminary data.</text>
</comment>
<feature type="region of interest" description="Disordered" evidence="1">
    <location>
        <begin position="629"/>
        <end position="664"/>
    </location>
</feature>
<protein>
    <recommendedName>
        <fullName evidence="5">Ig-like domain-containing protein</fullName>
    </recommendedName>
</protein>
<dbReference type="InterPro" id="IPR013783">
    <property type="entry name" value="Ig-like_fold"/>
</dbReference>
<evidence type="ECO:0000313" key="3">
    <source>
        <dbReference type="EMBL" id="MDM7885746.1"/>
    </source>
</evidence>
<accession>A0ABT7T838</accession>